<feature type="transmembrane region" description="Helical" evidence="3">
    <location>
        <begin position="254"/>
        <end position="277"/>
    </location>
</feature>
<dbReference type="Gene3D" id="3.30.300.30">
    <property type="match status" value="1"/>
</dbReference>
<dbReference type="OrthoDB" id="9778383at2"/>
<accession>F6DS84</accession>
<dbReference type="InterPro" id="IPR045851">
    <property type="entry name" value="AMP-bd_C_sf"/>
</dbReference>
<keyword evidence="3" id="KW-1133">Transmembrane helix</keyword>
<dbReference type="InterPro" id="IPR000873">
    <property type="entry name" value="AMP-dep_synth/lig_dom"/>
</dbReference>
<dbReference type="RefSeq" id="WP_013840621.1">
    <property type="nucleotide sequence ID" value="NC_015589.1"/>
</dbReference>
<evidence type="ECO:0000256" key="1">
    <source>
        <dbReference type="ARBA" id="ARBA00006432"/>
    </source>
</evidence>
<dbReference type="Proteomes" id="UP000009234">
    <property type="component" value="Chromosome"/>
</dbReference>
<dbReference type="PANTHER" id="PTHR43767:SF1">
    <property type="entry name" value="NONRIBOSOMAL PEPTIDE SYNTHASE PES1 (EUROFUNG)-RELATED"/>
    <property type="match status" value="1"/>
</dbReference>
<dbReference type="FunFam" id="3.40.50.12780:FF:000003">
    <property type="entry name" value="Long-chain-fatty-acid--CoA ligase FadD"/>
    <property type="match status" value="1"/>
</dbReference>
<keyword evidence="2 6" id="KW-0436">Ligase</keyword>
<keyword evidence="7" id="KW-1185">Reference proteome</keyword>
<dbReference type="eggNOG" id="COG0318">
    <property type="taxonomic scope" value="Bacteria"/>
</dbReference>
<dbReference type="HOGENOM" id="CLU_000022_59_7_9"/>
<reference evidence="6 7" key="2">
    <citation type="journal article" date="2012" name="Stand. Genomic Sci.">
        <title>Complete genome sequence of the sulfate-reducing firmicute Desulfotomaculum ruminis type strain (DL(T)).</title>
        <authorList>
            <person name="Spring S."/>
            <person name="Visser M."/>
            <person name="Lu M."/>
            <person name="Copeland A."/>
            <person name="Lapidus A."/>
            <person name="Lucas S."/>
            <person name="Cheng J.F."/>
            <person name="Han C."/>
            <person name="Tapia R."/>
            <person name="Goodwin L.A."/>
            <person name="Pitluck S."/>
            <person name="Ivanova N."/>
            <person name="Land M."/>
            <person name="Hauser L."/>
            <person name="Larimer F."/>
            <person name="Rohde M."/>
            <person name="Goker M."/>
            <person name="Detter J.C."/>
            <person name="Kyrpides N.C."/>
            <person name="Woyke T."/>
            <person name="Schaap P.J."/>
            <person name="Plugge C.M."/>
            <person name="Muyzer G."/>
            <person name="Kuever J."/>
            <person name="Pereira I.A."/>
            <person name="Parshina S.N."/>
            <person name="Bernier-Latmani R."/>
            <person name="Stams A.J."/>
            <person name="Klenk H.P."/>
        </authorList>
    </citation>
    <scope>NUCLEOTIDE SEQUENCE [LARGE SCALE GENOMIC DNA]</scope>
    <source>
        <strain evidence="7">ATCC 23193 / DSM 2154 / NCIB 8452 / DL</strain>
    </source>
</reference>
<dbReference type="NCBIfam" id="NF004837">
    <property type="entry name" value="PRK06187.1"/>
    <property type="match status" value="1"/>
</dbReference>
<dbReference type="Gene3D" id="3.40.50.12780">
    <property type="entry name" value="N-terminal domain of ligase-like"/>
    <property type="match status" value="1"/>
</dbReference>
<organism evidence="6 7">
    <name type="scientific">Desulforamulus ruminis (strain ATCC 23193 / DSM 2154 / NCIMB 8452 / DL)</name>
    <name type="common">Desulfotomaculum ruminis</name>
    <dbReference type="NCBI Taxonomy" id="696281"/>
    <lineage>
        <taxon>Bacteria</taxon>
        <taxon>Bacillati</taxon>
        <taxon>Bacillota</taxon>
        <taxon>Clostridia</taxon>
        <taxon>Eubacteriales</taxon>
        <taxon>Peptococcaceae</taxon>
        <taxon>Desulforamulus</taxon>
    </lineage>
</organism>
<dbReference type="Pfam" id="PF13193">
    <property type="entry name" value="AMP-binding_C"/>
    <property type="match status" value="1"/>
</dbReference>
<reference evidence="7" key="1">
    <citation type="submission" date="2011-05" db="EMBL/GenBank/DDBJ databases">
        <title>Complete sequence of Desulfotomaculum ruminis DSM 2154.</title>
        <authorList>
            <person name="Lucas S."/>
            <person name="Copeland A."/>
            <person name="Lapidus A."/>
            <person name="Cheng J.-F."/>
            <person name="Goodwin L."/>
            <person name="Pitluck S."/>
            <person name="Lu M."/>
            <person name="Detter J.C."/>
            <person name="Han C."/>
            <person name="Tapia R."/>
            <person name="Land M."/>
            <person name="Hauser L."/>
            <person name="Kyrpides N."/>
            <person name="Ivanova N."/>
            <person name="Mikhailova N."/>
            <person name="Pagani I."/>
            <person name="Stams A.J.M."/>
            <person name="Plugge C.M."/>
            <person name="Muyzer G."/>
            <person name="Kuever J."/>
            <person name="Parshina S.N."/>
            <person name="Ivanova A.E."/>
            <person name="Nazina T.N."/>
            <person name="Brambilla E."/>
            <person name="Spring S."/>
            <person name="Klenk H.-P."/>
            <person name="Woyke T."/>
        </authorList>
    </citation>
    <scope>NUCLEOTIDE SEQUENCE [LARGE SCALE GENOMIC DNA]</scope>
    <source>
        <strain evidence="7">ATCC 23193 / DSM 2154 / NCIB 8452 / DL</strain>
    </source>
</reference>
<dbReference type="SUPFAM" id="SSF56801">
    <property type="entry name" value="Acetyl-CoA synthetase-like"/>
    <property type="match status" value="1"/>
</dbReference>
<dbReference type="EMBL" id="CP002780">
    <property type="protein sequence ID" value="AEG58846.1"/>
    <property type="molecule type" value="Genomic_DNA"/>
</dbReference>
<dbReference type="InterPro" id="IPR042099">
    <property type="entry name" value="ANL_N_sf"/>
</dbReference>
<evidence type="ECO:0000256" key="2">
    <source>
        <dbReference type="ARBA" id="ARBA00022598"/>
    </source>
</evidence>
<proteinExistence type="inferred from homology"/>
<dbReference type="KEGG" id="dru:Desru_0560"/>
<dbReference type="Pfam" id="PF00501">
    <property type="entry name" value="AMP-binding"/>
    <property type="match status" value="1"/>
</dbReference>
<dbReference type="PROSITE" id="PS00455">
    <property type="entry name" value="AMP_BINDING"/>
    <property type="match status" value="1"/>
</dbReference>
<evidence type="ECO:0000313" key="6">
    <source>
        <dbReference type="EMBL" id="AEG58846.1"/>
    </source>
</evidence>
<evidence type="ECO:0000259" key="4">
    <source>
        <dbReference type="Pfam" id="PF00501"/>
    </source>
</evidence>
<evidence type="ECO:0000313" key="7">
    <source>
        <dbReference type="Proteomes" id="UP000009234"/>
    </source>
</evidence>
<dbReference type="PANTHER" id="PTHR43767">
    <property type="entry name" value="LONG-CHAIN-FATTY-ACID--COA LIGASE"/>
    <property type="match status" value="1"/>
</dbReference>
<evidence type="ECO:0000259" key="5">
    <source>
        <dbReference type="Pfam" id="PF13193"/>
    </source>
</evidence>
<dbReference type="CDD" id="cd05936">
    <property type="entry name" value="FC-FACS_FadD_like"/>
    <property type="match status" value="1"/>
</dbReference>
<dbReference type="GO" id="GO:0016878">
    <property type="term" value="F:acid-thiol ligase activity"/>
    <property type="evidence" value="ECO:0007669"/>
    <property type="project" value="UniProtKB-ARBA"/>
</dbReference>
<dbReference type="InterPro" id="IPR025110">
    <property type="entry name" value="AMP-bd_C"/>
</dbReference>
<keyword evidence="3" id="KW-0812">Transmembrane</keyword>
<sequence>MEESRFWHKNYPEGMPTQVHIPNQSLYHFLDQATQKYPDHQAVIFMNQQLTYCELKERVDRFATALHVLGVKKGDRVAIMLPNCPQTVIAYYAVIRLGAIVVMNNPLYVERELLYQLNNSGAETIIFLDQFQPKISNIKSQTSLKVFISTGISDYLAMPAMLPAPETQPVLNPPPGTDILCFEDLLQKNSPKPPEVELDFEKELAVLQYTGGTTGVSKGAMLTHKNLVANVLQTGAWLTICKEARERFFCVLPFYHVFAMTTCMNLSIYLSSAMILIPRLELNNLLKLINDYRPTIFQAVPSLYVAIISHPEVQQYDLSSISCCLSGGAPLPIEVQEKFEAITGGKLVEGYGLTEAAPVTHCNPIEGKKVNGSIGLAFPNTDVKIVEVEKGLEEVPLGETGELCIKGPQVMKGYWHMPEETAAALRDGWLYTGDIARMDEQGFTYIVDRKKDMVITWGYNVYPREVEEVLYQHPKVKEAAVIGIPDATRGEVIKAFIVLKEGQQATKEEIAGFCRKNLANYKVPRKIEFRSELPKSPVGKILRRMLSEETKQP</sequence>
<dbReference type="STRING" id="696281.Desru_0560"/>
<evidence type="ECO:0000256" key="3">
    <source>
        <dbReference type="SAM" id="Phobius"/>
    </source>
</evidence>
<name>F6DS84_DESRL</name>
<dbReference type="InterPro" id="IPR050237">
    <property type="entry name" value="ATP-dep_AMP-bd_enzyme"/>
</dbReference>
<keyword evidence="3" id="KW-0472">Membrane</keyword>
<dbReference type="AlphaFoldDB" id="F6DS84"/>
<comment type="similarity">
    <text evidence="1">Belongs to the ATP-dependent AMP-binding enzyme family.</text>
</comment>
<dbReference type="InterPro" id="IPR020845">
    <property type="entry name" value="AMP-binding_CS"/>
</dbReference>
<feature type="domain" description="AMP-dependent synthetase/ligase" evidence="4">
    <location>
        <begin position="31"/>
        <end position="415"/>
    </location>
</feature>
<dbReference type="FunFam" id="3.30.300.30:FF:000008">
    <property type="entry name" value="2,3-dihydroxybenzoate-AMP ligase"/>
    <property type="match status" value="1"/>
</dbReference>
<feature type="domain" description="AMP-binding enzyme C-terminal" evidence="5">
    <location>
        <begin position="465"/>
        <end position="540"/>
    </location>
</feature>
<gene>
    <name evidence="6" type="ordered locus">Desru_0560</name>
</gene>
<protein>
    <submittedName>
        <fullName evidence="6">AMP-dependent synthetase and ligase</fullName>
    </submittedName>
</protein>